<dbReference type="GO" id="GO:0035556">
    <property type="term" value="P:intracellular signal transduction"/>
    <property type="evidence" value="ECO:0007669"/>
    <property type="project" value="InterPro"/>
</dbReference>
<keyword evidence="9" id="KW-1185">Reference proteome</keyword>
<evidence type="ECO:0000259" key="7">
    <source>
        <dbReference type="PROSITE" id="PS50125"/>
    </source>
</evidence>
<keyword evidence="5" id="KW-0472">Membrane</keyword>
<comment type="subcellular location">
    <subcellularLocation>
        <location evidence="1">Membrane</location>
    </subcellularLocation>
</comment>
<dbReference type="GO" id="GO:0004016">
    <property type="term" value="F:adenylate cyclase activity"/>
    <property type="evidence" value="ECO:0007669"/>
    <property type="project" value="TreeGrafter"/>
</dbReference>
<dbReference type="InterPro" id="IPR029787">
    <property type="entry name" value="Nucleotide_cyclase"/>
</dbReference>
<dbReference type="Gene3D" id="3.30.70.1230">
    <property type="entry name" value="Nucleotide cyclase"/>
    <property type="match status" value="1"/>
</dbReference>
<dbReference type="PANTHER" id="PTHR11920">
    <property type="entry name" value="GUANYLYL CYCLASE"/>
    <property type="match status" value="1"/>
</dbReference>
<dbReference type="GO" id="GO:0005886">
    <property type="term" value="C:plasma membrane"/>
    <property type="evidence" value="ECO:0007669"/>
    <property type="project" value="TreeGrafter"/>
</dbReference>
<dbReference type="InterPro" id="IPR001054">
    <property type="entry name" value="A/G_cyclase"/>
</dbReference>
<dbReference type="GO" id="GO:0007168">
    <property type="term" value="P:receptor guanylyl cyclase signaling pathway"/>
    <property type="evidence" value="ECO:0007669"/>
    <property type="project" value="TreeGrafter"/>
</dbReference>
<protein>
    <recommendedName>
        <fullName evidence="7">Guanylate cyclase domain-containing protein</fullName>
    </recommendedName>
</protein>
<evidence type="ECO:0000313" key="9">
    <source>
        <dbReference type="Proteomes" id="UP000472240"/>
    </source>
</evidence>
<evidence type="ECO:0000256" key="1">
    <source>
        <dbReference type="ARBA" id="ARBA00004370"/>
    </source>
</evidence>
<keyword evidence="4" id="KW-1133">Transmembrane helix</keyword>
<reference evidence="8 9" key="1">
    <citation type="journal article" date="2015" name="Annu Rev Anim Biosci">
        <title>The Genome 10K Project: a way forward.</title>
        <authorList>
            <person name="Koepfli K.P."/>
            <person name="Paten B."/>
            <person name="O'Brien S.J."/>
            <person name="Koepfli K.P."/>
            <person name="Paten B."/>
            <person name="Antunes A."/>
            <person name="Belov K."/>
            <person name="Bustamante C."/>
            <person name="Castoe T.A."/>
            <person name="Clawson H."/>
            <person name="Crawford A.J."/>
            <person name="Diekhans M."/>
            <person name="Distel D."/>
            <person name="Durbin R."/>
            <person name="Earl D."/>
            <person name="Fujita M.K."/>
            <person name="Gamble T."/>
            <person name="Georges A."/>
            <person name="Gemmell N."/>
            <person name="Gilbert M.T."/>
            <person name="Graves J.M."/>
            <person name="Green R.E."/>
            <person name="Hickey G."/>
            <person name="Jarvis E.D."/>
            <person name="Johnson W."/>
            <person name="Komissarov A."/>
            <person name="Korf I."/>
            <person name="Kuhn R."/>
            <person name="Larkin D.M."/>
            <person name="Lewin H."/>
            <person name="Lopez J.V."/>
            <person name="Ma J."/>
            <person name="Marques-Bonet T."/>
            <person name="Miller W."/>
            <person name="Murphy R."/>
            <person name="Pevzner P."/>
            <person name="Shapiro B."/>
            <person name="Steiner C."/>
            <person name="Tamazian G."/>
            <person name="Venkatesh B."/>
            <person name="Wang J."/>
            <person name="Wayne R."/>
            <person name="Wiley E."/>
            <person name="Yang H."/>
            <person name="Zhang G."/>
            <person name="Haussler D."/>
            <person name="Ryder O."/>
            <person name="O'Brien S.J."/>
        </authorList>
    </citation>
    <scope>NUCLEOTIDE SEQUENCE</scope>
</reference>
<dbReference type="SMART" id="SM00044">
    <property type="entry name" value="CYCc"/>
    <property type="match status" value="1"/>
</dbReference>
<dbReference type="GO" id="GO:0004383">
    <property type="term" value="F:guanylate cyclase activity"/>
    <property type="evidence" value="ECO:0007669"/>
    <property type="project" value="TreeGrafter"/>
</dbReference>
<evidence type="ECO:0000256" key="2">
    <source>
        <dbReference type="ARBA" id="ARBA00022692"/>
    </source>
</evidence>
<dbReference type="Pfam" id="PF00211">
    <property type="entry name" value="Guanylate_cyc"/>
    <property type="match status" value="1"/>
</dbReference>
<evidence type="ECO:0000256" key="3">
    <source>
        <dbReference type="ARBA" id="ARBA00022741"/>
    </source>
</evidence>
<evidence type="ECO:0000256" key="6">
    <source>
        <dbReference type="ARBA" id="ARBA00023239"/>
    </source>
</evidence>
<evidence type="ECO:0000313" key="8">
    <source>
        <dbReference type="Ensembl" id="ENSRFEP00010033536.1"/>
    </source>
</evidence>
<keyword evidence="3" id="KW-0547">Nucleotide-binding</keyword>
<keyword evidence="6" id="KW-0456">Lyase</keyword>
<evidence type="ECO:0000256" key="5">
    <source>
        <dbReference type="ARBA" id="ARBA00023136"/>
    </source>
</evidence>
<reference evidence="8 9" key="2">
    <citation type="journal article" date="2018" name="Annu Rev Anim Biosci">
        <title>Bat Biology, Genomes, and the Bat1K Project: To Generate Chromosome-Level Genomes for All Living Bat Species.</title>
        <authorList>
            <person name="Teeling E.C."/>
            <person name="Vernes S.C."/>
            <person name="Davalos L.M."/>
            <person name="Ray D.A."/>
            <person name="Gilbert M.T.P."/>
            <person name="Myers E."/>
        </authorList>
    </citation>
    <scope>NUCLEOTIDE SEQUENCE</scope>
</reference>
<keyword evidence="2" id="KW-0812">Transmembrane</keyword>
<reference evidence="8" key="4">
    <citation type="submission" date="2025-08" db="UniProtKB">
        <authorList>
            <consortium name="Ensembl"/>
        </authorList>
    </citation>
    <scope>IDENTIFICATION</scope>
</reference>
<reference evidence="9" key="3">
    <citation type="submission" date="2018-12" db="EMBL/GenBank/DDBJ databases">
        <title>G10K-VGP greater horseshoe bat female genome, primary haplotype.</title>
        <authorList>
            <person name="Teeling E."/>
            <person name="Myers G."/>
            <person name="Vernes S."/>
            <person name="Pippel M."/>
            <person name="Winkler S."/>
            <person name="Fedrigo O."/>
            <person name="Rhie A."/>
            <person name="Koren S."/>
            <person name="Phillippy A."/>
            <person name="Lewin H."/>
            <person name="Damas J."/>
            <person name="Howe K."/>
            <person name="Mountcastle J."/>
            <person name="Jarvis E.D."/>
        </authorList>
    </citation>
    <scope>NUCLEOTIDE SEQUENCE [LARGE SCALE GENOMIC DNA]</scope>
</reference>
<reference evidence="8" key="5">
    <citation type="submission" date="2025-09" db="UniProtKB">
        <authorList>
            <consortium name="Ensembl"/>
        </authorList>
    </citation>
    <scope>IDENTIFICATION</scope>
</reference>
<name>A0A671G700_RHIFE</name>
<dbReference type="GO" id="GO:0000166">
    <property type="term" value="F:nucleotide binding"/>
    <property type="evidence" value="ECO:0007669"/>
    <property type="project" value="UniProtKB-KW"/>
</dbReference>
<dbReference type="PANTHER" id="PTHR11920:SF349">
    <property type="entry name" value="RETINAL GUANYLYL CYCLASE 2"/>
    <property type="match status" value="1"/>
</dbReference>
<dbReference type="InParanoid" id="A0A671G700"/>
<organism evidence="8 9">
    <name type="scientific">Rhinolophus ferrumequinum</name>
    <name type="common">Greater horseshoe bat</name>
    <dbReference type="NCBI Taxonomy" id="59479"/>
    <lineage>
        <taxon>Eukaryota</taxon>
        <taxon>Metazoa</taxon>
        <taxon>Chordata</taxon>
        <taxon>Craniata</taxon>
        <taxon>Vertebrata</taxon>
        <taxon>Euteleostomi</taxon>
        <taxon>Mammalia</taxon>
        <taxon>Eutheria</taxon>
        <taxon>Laurasiatheria</taxon>
        <taxon>Chiroptera</taxon>
        <taxon>Yinpterochiroptera</taxon>
        <taxon>Rhinolophoidea</taxon>
        <taxon>Rhinolophidae</taxon>
        <taxon>Rhinolophinae</taxon>
        <taxon>Rhinolophus</taxon>
    </lineage>
</organism>
<feature type="domain" description="Guanylate cyclase" evidence="7">
    <location>
        <begin position="99"/>
        <end position="151"/>
    </location>
</feature>
<sequence>MKQCWAEAAEQIPWFLFLSYFQFKIFNKEKPNILDSMLWMLEQYSSNLEGLIQERTEELEIEKQKTEKLLTQMLPPYVSVAESLKKGCTFEPEGFDLVILYFSDVVGFTTISAMSEHTEVVDLLSDLYTLFDVIIGSHDVYKVSYLAEKYISERNLFMKLIYVYFKIEGCNFIECYLEIKI</sequence>
<dbReference type="Proteomes" id="UP000472240">
    <property type="component" value="Chromosome 1"/>
</dbReference>
<dbReference type="GeneTree" id="ENSGT00940000162146"/>
<dbReference type="PROSITE" id="PS50125">
    <property type="entry name" value="GUANYLATE_CYCLASE_2"/>
    <property type="match status" value="1"/>
</dbReference>
<dbReference type="Ensembl" id="ENSRFET00010036319.1">
    <property type="protein sequence ID" value="ENSRFEP00010033536.1"/>
    <property type="gene ID" value="ENSRFEG00010022049.1"/>
</dbReference>
<dbReference type="SUPFAM" id="SSF55073">
    <property type="entry name" value="Nucleotide cyclase"/>
    <property type="match status" value="1"/>
</dbReference>
<evidence type="ECO:0000256" key="4">
    <source>
        <dbReference type="ARBA" id="ARBA00022989"/>
    </source>
</evidence>
<dbReference type="AlphaFoldDB" id="A0A671G700"/>
<dbReference type="GO" id="GO:0001653">
    <property type="term" value="F:peptide receptor activity"/>
    <property type="evidence" value="ECO:0007669"/>
    <property type="project" value="TreeGrafter"/>
</dbReference>
<accession>A0A671G700</accession>
<dbReference type="Gene3D" id="6.10.250.780">
    <property type="match status" value="1"/>
</dbReference>
<dbReference type="OMA" id="HHDVYKM"/>
<proteinExistence type="predicted"/>
<dbReference type="InterPro" id="IPR050401">
    <property type="entry name" value="Cyclic_nucleotide_synthase"/>
</dbReference>